<dbReference type="RefSeq" id="WP_268607646.1">
    <property type="nucleotide sequence ID" value="NZ_CP113797.1"/>
</dbReference>
<dbReference type="Proteomes" id="UP001163152">
    <property type="component" value="Chromosome"/>
</dbReference>
<feature type="domain" description="Peptidase C-terminal archaeal/bacterial" evidence="1">
    <location>
        <begin position="275"/>
        <end position="345"/>
    </location>
</feature>
<evidence type="ECO:0000313" key="3">
    <source>
        <dbReference type="Proteomes" id="UP001163152"/>
    </source>
</evidence>
<dbReference type="InterPro" id="IPR007280">
    <property type="entry name" value="Peptidase_C_arc/bac"/>
</dbReference>
<evidence type="ECO:0000259" key="1">
    <source>
        <dbReference type="Pfam" id="PF04151"/>
    </source>
</evidence>
<sequence length="486" mass="51957">MAEFELGLFPSGRTRSFNNFVGNVDPEDTFRFFLTGSNNYINAALTGMSQDADLYLYRDVNNNGIIDFRDQLVSQSSAGGNADDAINVRVSLPGSYIAQVRRFGSSNTNYRLSLSNFNPSNLLPVEADAGVLRAAPYVRNDSVGTNDTADVTRFTMGSVGNYNASLTNITAGTDVDMRLIRDVDGDRVLTGRDVVIASSTRGSNLDEAINVRNLAAGTYFLQTYLFSGNNANYTLRMSNGGFRPGNLLTNDVNAGTLSSTPFTQTNFVSTNDSENLYRFTMGSAGNFNASLTGISGGDVDMRLIRDSNNNGIVDVGDEVVRSQAGSTNDEAINVRNLAAGTYFLQTYLFSGNNVNYTLKMSNTGSSGFSPSNLLPTETNVGVLTGTTTHFDSVSTNDAADTFRFGVSSSRTVNLSLTGLQADADLRLIRDINNNGVVDSGEVISTSLAGGTSSEQISAFLSPGNNYFAQVYLFPSTGSTPYTLSIS</sequence>
<organism evidence="2 3">
    <name type="scientific">Thermocoleostomius sinensis A174</name>
    <dbReference type="NCBI Taxonomy" id="2016057"/>
    <lineage>
        <taxon>Bacteria</taxon>
        <taxon>Bacillati</taxon>
        <taxon>Cyanobacteriota</taxon>
        <taxon>Cyanophyceae</taxon>
        <taxon>Oculatellales</taxon>
        <taxon>Oculatellaceae</taxon>
        <taxon>Thermocoleostomius</taxon>
    </lineage>
</organism>
<dbReference type="Pfam" id="PF04151">
    <property type="entry name" value="PPC"/>
    <property type="match status" value="1"/>
</dbReference>
<accession>A0A9E8ZAE1</accession>
<gene>
    <name evidence="2" type="ORF">OXH18_13700</name>
</gene>
<keyword evidence="3" id="KW-1185">Reference proteome</keyword>
<name>A0A9E8ZAE1_9CYAN</name>
<dbReference type="AlphaFoldDB" id="A0A9E8ZAE1"/>
<dbReference type="EMBL" id="CP113797">
    <property type="protein sequence ID" value="WAL58242.1"/>
    <property type="molecule type" value="Genomic_DNA"/>
</dbReference>
<proteinExistence type="predicted"/>
<reference evidence="2" key="1">
    <citation type="submission" date="2022-12" db="EMBL/GenBank/DDBJ databases">
        <title>Polyphasic identification of a Novel Hot-Spring Cyanobacterium Ocullathermofonsia sinensis gen nov. sp. nov. and Genomic Insights on its Adaptations to the Thermal Habitat.</title>
        <authorList>
            <person name="Daroch M."/>
            <person name="Tang J."/>
            <person name="Jiang Y."/>
        </authorList>
    </citation>
    <scope>NUCLEOTIDE SEQUENCE</scope>
    <source>
        <strain evidence="2">PKUAC-SCTA174</strain>
    </source>
</reference>
<dbReference type="KEGG" id="tsin:OXH18_13700"/>
<evidence type="ECO:0000313" key="2">
    <source>
        <dbReference type="EMBL" id="WAL58242.1"/>
    </source>
</evidence>
<dbReference type="Gene3D" id="2.60.120.380">
    <property type="match status" value="4"/>
</dbReference>
<dbReference type="SUPFAM" id="SSF89260">
    <property type="entry name" value="Collagen-binding domain"/>
    <property type="match status" value="3"/>
</dbReference>
<protein>
    <submittedName>
        <fullName evidence="2">PPC domain-containing protein</fullName>
    </submittedName>
</protein>